<evidence type="ECO:0000313" key="2">
    <source>
        <dbReference type="EMBL" id="EHN62782.1"/>
    </source>
</evidence>
<evidence type="ECO:0000313" key="3">
    <source>
        <dbReference type="Proteomes" id="UP000003597"/>
    </source>
</evidence>
<feature type="domain" description="HTH cro/C1-type" evidence="1">
    <location>
        <begin position="41"/>
        <end position="94"/>
    </location>
</feature>
<reference evidence="2 3" key="1">
    <citation type="submission" date="2011-08" db="EMBL/GenBank/DDBJ databases">
        <authorList>
            <person name="Weinstock G."/>
            <person name="Sodergren E."/>
            <person name="Clifton S."/>
            <person name="Fulton L."/>
            <person name="Fulton B."/>
            <person name="Courtney L."/>
            <person name="Fronick C."/>
            <person name="Harrison M."/>
            <person name="Strong C."/>
            <person name="Farmer C."/>
            <person name="Delahaunty K."/>
            <person name="Markovic C."/>
            <person name="Hall O."/>
            <person name="Minx P."/>
            <person name="Tomlinson C."/>
            <person name="Mitreva M."/>
            <person name="Hou S."/>
            <person name="Chen J."/>
            <person name="Wollam A."/>
            <person name="Pepin K.H."/>
            <person name="Johnson M."/>
            <person name="Bhonagiri V."/>
            <person name="Zhang X."/>
            <person name="Suruliraj S."/>
            <person name="Warren W."/>
            <person name="Chinwalla A."/>
            <person name="Mardis E.R."/>
            <person name="Wilson R.K."/>
        </authorList>
    </citation>
    <scope>NUCLEOTIDE SEQUENCE [LARGE SCALE GENOMIC DNA]</scope>
    <source>
        <strain evidence="2 3">ATCC 33091</strain>
    </source>
</reference>
<dbReference type="Proteomes" id="UP000003597">
    <property type="component" value="Unassembled WGS sequence"/>
</dbReference>
<dbReference type="AlphaFoldDB" id="A0AB72ZDD5"/>
<dbReference type="PANTHER" id="PTHR37038">
    <property type="entry name" value="TRANSCRIPTIONAL REGULATOR-RELATED"/>
    <property type="match status" value="1"/>
</dbReference>
<proteinExistence type="predicted"/>
<comment type="caution">
    <text evidence="2">The sequence shown here is derived from an EMBL/GenBank/DDBJ whole genome shotgun (WGS) entry which is preliminary data.</text>
</comment>
<gene>
    <name evidence="2" type="ORF">HMPREF0557_00176</name>
</gene>
<evidence type="ECO:0000259" key="1">
    <source>
        <dbReference type="PROSITE" id="PS50943"/>
    </source>
</evidence>
<organism evidence="2 3">
    <name type="scientific">Listeria innocua ATCC 33091</name>
    <dbReference type="NCBI Taxonomy" id="1002366"/>
    <lineage>
        <taxon>Bacteria</taxon>
        <taxon>Bacillati</taxon>
        <taxon>Bacillota</taxon>
        <taxon>Bacilli</taxon>
        <taxon>Bacillales</taxon>
        <taxon>Listeriaceae</taxon>
        <taxon>Listeria</taxon>
    </lineage>
</organism>
<keyword evidence="3" id="KW-1185">Reference proteome</keyword>
<sequence length="335" mass="39808">MSSPSFFIYTEILTHKSYIKLKSIKFEQMELSFMQNIGDTLKFIRKSKNLTQQEACTNALSRSNYQKIENNKIMPSMDRFIQILLNFNMTLEEFEFIKRDFTPSPKENILYLYSKIITSSETDMILNVISKCDDYLETHNDIFISDIKASLEGILLAEKEHNFKLARKKVTYIWDRLSEADELFWNDILILRNIFFIFENETAQHIVNRLISQLKKYRYLYPTLSIEISLHVNRATYLILDEKYELALHYIELSIKIAKHNHYYLQFCMAVAKKGIVLYKLGEKQKGKHFMQRALRVAKVLEEERILSGIKNEIDYFLHDEMHNLSLNEFTKIDI</sequence>
<protein>
    <submittedName>
        <fullName evidence="2">DNA-binding helix-turn-helix protein</fullName>
    </submittedName>
</protein>
<dbReference type="SMART" id="SM00530">
    <property type="entry name" value="HTH_XRE"/>
    <property type="match status" value="1"/>
</dbReference>
<name>A0AB72ZDD5_LISIO</name>
<dbReference type="InterPro" id="IPR053163">
    <property type="entry name" value="HTH-type_regulator_Rgg"/>
</dbReference>
<dbReference type="EMBL" id="AGCN01000002">
    <property type="protein sequence ID" value="EHN62782.1"/>
    <property type="molecule type" value="Genomic_DNA"/>
</dbReference>
<dbReference type="InterPro" id="IPR001387">
    <property type="entry name" value="Cro/C1-type_HTH"/>
</dbReference>
<dbReference type="PANTHER" id="PTHR37038:SF13">
    <property type="entry name" value="HTH CRO_C1-TYPE DOMAIN-CONTAINING PROTEIN"/>
    <property type="match status" value="1"/>
</dbReference>
<dbReference type="Pfam" id="PF12844">
    <property type="entry name" value="HTH_19"/>
    <property type="match status" value="1"/>
</dbReference>
<dbReference type="InterPro" id="IPR011990">
    <property type="entry name" value="TPR-like_helical_dom_sf"/>
</dbReference>
<dbReference type="Gene3D" id="1.25.40.10">
    <property type="entry name" value="Tetratricopeptide repeat domain"/>
    <property type="match status" value="1"/>
</dbReference>
<dbReference type="SUPFAM" id="SSF47413">
    <property type="entry name" value="lambda repressor-like DNA-binding domains"/>
    <property type="match status" value="1"/>
</dbReference>
<dbReference type="SUPFAM" id="SSF48452">
    <property type="entry name" value="TPR-like"/>
    <property type="match status" value="1"/>
</dbReference>
<dbReference type="Pfam" id="PF21259">
    <property type="entry name" value="Rgg_C"/>
    <property type="match status" value="1"/>
</dbReference>
<keyword evidence="2" id="KW-0238">DNA-binding</keyword>
<dbReference type="PROSITE" id="PS50943">
    <property type="entry name" value="HTH_CROC1"/>
    <property type="match status" value="1"/>
</dbReference>
<dbReference type="CDD" id="cd00093">
    <property type="entry name" value="HTH_XRE"/>
    <property type="match status" value="1"/>
</dbReference>
<accession>A0AB72ZDD5</accession>
<dbReference type="InterPro" id="IPR010057">
    <property type="entry name" value="Transcription_activator_Rgg_C"/>
</dbReference>
<dbReference type="InterPro" id="IPR010982">
    <property type="entry name" value="Lambda_DNA-bd_dom_sf"/>
</dbReference>
<dbReference type="NCBIfam" id="TIGR01716">
    <property type="entry name" value="RGG_Cterm"/>
    <property type="match status" value="1"/>
</dbReference>
<dbReference type="GO" id="GO:0003677">
    <property type="term" value="F:DNA binding"/>
    <property type="evidence" value="ECO:0007669"/>
    <property type="project" value="UniProtKB-KW"/>
</dbReference>